<organism evidence="1 2">
    <name type="scientific">Auriscalpium vulgare</name>
    <dbReference type="NCBI Taxonomy" id="40419"/>
    <lineage>
        <taxon>Eukaryota</taxon>
        <taxon>Fungi</taxon>
        <taxon>Dikarya</taxon>
        <taxon>Basidiomycota</taxon>
        <taxon>Agaricomycotina</taxon>
        <taxon>Agaricomycetes</taxon>
        <taxon>Russulales</taxon>
        <taxon>Auriscalpiaceae</taxon>
        <taxon>Auriscalpium</taxon>
    </lineage>
</organism>
<dbReference type="Proteomes" id="UP000814033">
    <property type="component" value="Unassembled WGS sequence"/>
</dbReference>
<evidence type="ECO:0000313" key="2">
    <source>
        <dbReference type="Proteomes" id="UP000814033"/>
    </source>
</evidence>
<name>A0ACB8RZT6_9AGAM</name>
<sequence>MLASRLASSSRPRLLPFAARAMSYNPHEVVIVGAARTPVGSINGALKSFTAPQLGVVALKRAFETSGVDPKVAEEIYFGNVVQAGVGQSPARQVALGAGMSTSSDATTINKVCASGLKTIMLASQSIASGYKSVVVAGGTESMSQAPFLIPRTNPLFGKFEAKDALENDGLLDAYDKTSMGFCGEACAEKFQITREEQDAHAIESYKRADRAWKAGAFDAEIAPVTVKGKKGDVVVKEDEEYKKVIFEKIPTLKSAFKQGGSITPANSSNLNDGASAIILMSAEKAKELGVKPLAKIVSYADAGVEPLYFPEAPTVALPVALEKAGLKTEDIALWEINEAYSVVIKIAEKVMNIDPAKINVNGGAVALGHAIGNSGSRIIVSLVHALKSGEYGAAGICNGGGAASALIIQKL</sequence>
<comment type="caution">
    <text evidence="1">The sequence shown here is derived from an EMBL/GenBank/DDBJ whole genome shotgun (WGS) entry which is preliminary data.</text>
</comment>
<protein>
    <submittedName>
        <fullName evidence="1">Thiolase</fullName>
    </submittedName>
</protein>
<gene>
    <name evidence="1" type="ORF">FA95DRAFT_834908</name>
</gene>
<keyword evidence="2" id="KW-1185">Reference proteome</keyword>
<evidence type="ECO:0000313" key="1">
    <source>
        <dbReference type="EMBL" id="KAI0049610.1"/>
    </source>
</evidence>
<reference evidence="1" key="1">
    <citation type="submission" date="2021-02" db="EMBL/GenBank/DDBJ databases">
        <authorList>
            <consortium name="DOE Joint Genome Institute"/>
            <person name="Ahrendt S."/>
            <person name="Looney B.P."/>
            <person name="Miyauchi S."/>
            <person name="Morin E."/>
            <person name="Drula E."/>
            <person name="Courty P.E."/>
            <person name="Chicoki N."/>
            <person name="Fauchery L."/>
            <person name="Kohler A."/>
            <person name="Kuo A."/>
            <person name="Labutti K."/>
            <person name="Pangilinan J."/>
            <person name="Lipzen A."/>
            <person name="Riley R."/>
            <person name="Andreopoulos W."/>
            <person name="He G."/>
            <person name="Johnson J."/>
            <person name="Barry K.W."/>
            <person name="Grigoriev I.V."/>
            <person name="Nagy L."/>
            <person name="Hibbett D."/>
            <person name="Henrissat B."/>
            <person name="Matheny P.B."/>
            <person name="Labbe J."/>
            <person name="Martin F."/>
        </authorList>
    </citation>
    <scope>NUCLEOTIDE SEQUENCE</scope>
    <source>
        <strain evidence="1">FP105234-sp</strain>
    </source>
</reference>
<dbReference type="EMBL" id="MU275871">
    <property type="protein sequence ID" value="KAI0049610.1"/>
    <property type="molecule type" value="Genomic_DNA"/>
</dbReference>
<proteinExistence type="predicted"/>
<accession>A0ACB8RZT6</accession>
<reference evidence="1" key="2">
    <citation type="journal article" date="2022" name="New Phytol.">
        <title>Evolutionary transition to the ectomycorrhizal habit in the genomes of a hyperdiverse lineage of mushroom-forming fungi.</title>
        <authorList>
            <person name="Looney B."/>
            <person name="Miyauchi S."/>
            <person name="Morin E."/>
            <person name="Drula E."/>
            <person name="Courty P.E."/>
            <person name="Kohler A."/>
            <person name="Kuo A."/>
            <person name="LaButti K."/>
            <person name="Pangilinan J."/>
            <person name="Lipzen A."/>
            <person name="Riley R."/>
            <person name="Andreopoulos W."/>
            <person name="He G."/>
            <person name="Johnson J."/>
            <person name="Nolan M."/>
            <person name="Tritt A."/>
            <person name="Barry K.W."/>
            <person name="Grigoriev I.V."/>
            <person name="Nagy L.G."/>
            <person name="Hibbett D."/>
            <person name="Henrissat B."/>
            <person name="Matheny P.B."/>
            <person name="Labbe J."/>
            <person name="Martin F.M."/>
        </authorList>
    </citation>
    <scope>NUCLEOTIDE SEQUENCE</scope>
    <source>
        <strain evidence="1">FP105234-sp</strain>
    </source>
</reference>